<dbReference type="GO" id="GO:0004177">
    <property type="term" value="F:aminopeptidase activity"/>
    <property type="evidence" value="ECO:0007669"/>
    <property type="project" value="UniProtKB-KW"/>
</dbReference>
<evidence type="ECO:0000313" key="19">
    <source>
        <dbReference type="Proteomes" id="UP001358417"/>
    </source>
</evidence>
<dbReference type="SUPFAM" id="SSF52025">
    <property type="entry name" value="PA domain"/>
    <property type="match status" value="1"/>
</dbReference>
<dbReference type="PANTHER" id="PTHR12147">
    <property type="entry name" value="METALLOPEPTIDASE M28 FAMILY MEMBER"/>
    <property type="match status" value="1"/>
</dbReference>
<evidence type="ECO:0000259" key="17">
    <source>
        <dbReference type="Pfam" id="PF04389"/>
    </source>
</evidence>
<feature type="region of interest" description="Disordered" evidence="15">
    <location>
        <begin position="467"/>
        <end position="498"/>
    </location>
</feature>
<feature type="compositionally biased region" description="Basic residues" evidence="15">
    <location>
        <begin position="467"/>
        <end position="479"/>
    </location>
</feature>
<dbReference type="GO" id="GO:0008235">
    <property type="term" value="F:metalloexopeptidase activity"/>
    <property type="evidence" value="ECO:0007669"/>
    <property type="project" value="InterPro"/>
</dbReference>
<keyword evidence="6" id="KW-0964">Secreted</keyword>
<protein>
    <recommendedName>
        <fullName evidence="14">Peptide hydrolase</fullName>
        <ecNumber evidence="14">3.4.-.-</ecNumber>
    </recommendedName>
</protein>
<evidence type="ECO:0000256" key="3">
    <source>
        <dbReference type="ARBA" id="ARBA00005957"/>
    </source>
</evidence>
<keyword evidence="9 14" id="KW-0732">Signal</keyword>
<keyword evidence="13" id="KW-0325">Glycoprotein</keyword>
<feature type="signal peptide" evidence="14">
    <location>
        <begin position="1"/>
        <end position="18"/>
    </location>
</feature>
<feature type="chain" id="PRO_5043092020" description="Peptide hydrolase" evidence="14">
    <location>
        <begin position="19"/>
        <end position="498"/>
    </location>
</feature>
<evidence type="ECO:0000256" key="10">
    <source>
        <dbReference type="ARBA" id="ARBA00022801"/>
    </source>
</evidence>
<dbReference type="Pfam" id="PF02225">
    <property type="entry name" value="PA"/>
    <property type="match status" value="1"/>
</dbReference>
<dbReference type="CDD" id="cd03876">
    <property type="entry name" value="M28_SGAP_like"/>
    <property type="match status" value="1"/>
</dbReference>
<organism evidence="18 19">
    <name type="scientific">Exophiala bonariae</name>
    <dbReference type="NCBI Taxonomy" id="1690606"/>
    <lineage>
        <taxon>Eukaryota</taxon>
        <taxon>Fungi</taxon>
        <taxon>Dikarya</taxon>
        <taxon>Ascomycota</taxon>
        <taxon>Pezizomycotina</taxon>
        <taxon>Eurotiomycetes</taxon>
        <taxon>Chaetothyriomycetidae</taxon>
        <taxon>Chaetothyriales</taxon>
        <taxon>Herpotrichiellaceae</taxon>
        <taxon>Exophiala</taxon>
    </lineage>
</organism>
<evidence type="ECO:0000256" key="2">
    <source>
        <dbReference type="ARBA" id="ARBA00004613"/>
    </source>
</evidence>
<reference evidence="18 19" key="1">
    <citation type="submission" date="2023-08" db="EMBL/GenBank/DDBJ databases">
        <title>Black Yeasts Isolated from many extreme environments.</title>
        <authorList>
            <person name="Coleine C."/>
            <person name="Stajich J.E."/>
            <person name="Selbmann L."/>
        </authorList>
    </citation>
    <scope>NUCLEOTIDE SEQUENCE [LARGE SCALE GENOMIC DNA]</scope>
    <source>
        <strain evidence="18 19">CCFEE 5792</strain>
    </source>
</reference>
<name>A0AAV9NB59_9EURO</name>
<accession>A0AAV9NB59</accession>
<dbReference type="AlphaFoldDB" id="A0AAV9NB59"/>
<dbReference type="EC" id="3.4.-.-" evidence="14"/>
<keyword evidence="10 14" id="KW-0378">Hydrolase</keyword>
<dbReference type="EMBL" id="JAVRRD010000017">
    <property type="protein sequence ID" value="KAK5050641.1"/>
    <property type="molecule type" value="Genomic_DNA"/>
</dbReference>
<sequence>MQSTLLFVITTLAVAVSGQNLAPVTTEALQSLISLDVLLAGAKQLQSFADAHPGGNRVFGSPGHNDTVNFLYETLAATGYYDVEYQEFVELFSGGNASLSTNGEEEEANLLTYTPSGSASAPLVAAQNLGCLPEDFPPEVADCVVLISRGECTFAEKATNAASAGAVGAVVYNNVEGPLAGTLGGVGDYTPTVGITQAAGEALLALLEAGTNVTADLQVNSILENRTTYNVIAETKGGDHDNVIALGAHTDSVEQGPGINDDGSGTIGILHVAVALSNFTVTNAVRFCFWSAEEFGLLGSTYYVSQLNQTASEIAKIRAYLNFDMIASPNYVYAIYDGDGSSFNLSGPPGSAEIEYDFQGFYIAKGVNYTSTAFDGRSDYGPFLENNIPAGGLFTGAEEVKTEEEAVAFGGTADVAYDENYHQAGDTIDNLNSEAFLLNTQSIANSIALYATGGGLDRIPLVTPPSVKRHWQPSGRKTKRELAHAGHSHCNSRDTPAV</sequence>
<comment type="cofactor">
    <cofactor evidence="1">
        <name>Zn(2+)</name>
        <dbReference type="ChEBI" id="CHEBI:29105"/>
    </cofactor>
</comment>
<dbReference type="InterPro" id="IPR007484">
    <property type="entry name" value="Peptidase_M28"/>
</dbReference>
<keyword evidence="11 14" id="KW-0862">Zinc</keyword>
<dbReference type="GO" id="GO:0046872">
    <property type="term" value="F:metal ion binding"/>
    <property type="evidence" value="ECO:0007669"/>
    <property type="project" value="UniProtKB-KW"/>
</dbReference>
<dbReference type="InterPro" id="IPR041756">
    <property type="entry name" value="M28_SGAP-like"/>
</dbReference>
<evidence type="ECO:0000313" key="18">
    <source>
        <dbReference type="EMBL" id="KAK5050641.1"/>
    </source>
</evidence>
<evidence type="ECO:0000256" key="13">
    <source>
        <dbReference type="ARBA" id="ARBA00023180"/>
    </source>
</evidence>
<evidence type="ECO:0000256" key="12">
    <source>
        <dbReference type="ARBA" id="ARBA00023049"/>
    </source>
</evidence>
<dbReference type="InterPro" id="IPR045175">
    <property type="entry name" value="M28_fam"/>
</dbReference>
<evidence type="ECO:0000256" key="9">
    <source>
        <dbReference type="ARBA" id="ARBA00022729"/>
    </source>
</evidence>
<evidence type="ECO:0000256" key="14">
    <source>
        <dbReference type="RuleBase" id="RU361240"/>
    </source>
</evidence>
<dbReference type="Gene3D" id="3.50.30.30">
    <property type="match status" value="1"/>
</dbReference>
<evidence type="ECO:0000259" key="16">
    <source>
        <dbReference type="Pfam" id="PF02225"/>
    </source>
</evidence>
<feature type="domain" description="PA" evidence="16">
    <location>
        <begin position="120"/>
        <end position="203"/>
    </location>
</feature>
<comment type="subcellular location">
    <subcellularLocation>
        <location evidence="2">Secreted</location>
    </subcellularLocation>
</comment>
<dbReference type="RefSeq" id="XP_064705227.1">
    <property type="nucleotide sequence ID" value="XM_064847506.1"/>
</dbReference>
<keyword evidence="12" id="KW-0482">Metalloprotease</keyword>
<gene>
    <name evidence="18" type="ORF">LTR84_003923</name>
</gene>
<evidence type="ECO:0000256" key="4">
    <source>
        <dbReference type="ARBA" id="ARBA00011245"/>
    </source>
</evidence>
<comment type="similarity">
    <text evidence="3">Belongs to the peptidase M28 family. M28A subfamily.</text>
</comment>
<dbReference type="InterPro" id="IPR046450">
    <property type="entry name" value="PA_dom_sf"/>
</dbReference>
<dbReference type="FunFam" id="3.40.630.10:FF:000054">
    <property type="entry name" value="Peptide hydrolase"/>
    <property type="match status" value="1"/>
</dbReference>
<evidence type="ECO:0000256" key="8">
    <source>
        <dbReference type="ARBA" id="ARBA00022723"/>
    </source>
</evidence>
<keyword evidence="19" id="KW-1185">Reference proteome</keyword>
<evidence type="ECO:0000256" key="15">
    <source>
        <dbReference type="SAM" id="MobiDB-lite"/>
    </source>
</evidence>
<keyword evidence="8 14" id="KW-0479">Metal-binding</keyword>
<keyword evidence="5" id="KW-0031">Aminopeptidase</keyword>
<dbReference type="Pfam" id="PF04389">
    <property type="entry name" value="Peptidase_M28"/>
    <property type="match status" value="1"/>
</dbReference>
<dbReference type="GO" id="GO:0005576">
    <property type="term" value="C:extracellular region"/>
    <property type="evidence" value="ECO:0007669"/>
    <property type="project" value="UniProtKB-SubCell"/>
</dbReference>
<evidence type="ECO:0000256" key="11">
    <source>
        <dbReference type="ARBA" id="ARBA00022833"/>
    </source>
</evidence>
<dbReference type="InterPro" id="IPR003137">
    <property type="entry name" value="PA_domain"/>
</dbReference>
<evidence type="ECO:0000256" key="7">
    <source>
        <dbReference type="ARBA" id="ARBA00022670"/>
    </source>
</evidence>
<comment type="subunit">
    <text evidence="4">Monomer.</text>
</comment>
<feature type="domain" description="Peptidase M28" evidence="17">
    <location>
        <begin position="230"/>
        <end position="443"/>
    </location>
</feature>
<comment type="caution">
    <text evidence="18">The sequence shown here is derived from an EMBL/GenBank/DDBJ whole genome shotgun (WGS) entry which is preliminary data.</text>
</comment>
<dbReference type="Proteomes" id="UP001358417">
    <property type="component" value="Unassembled WGS sequence"/>
</dbReference>
<evidence type="ECO:0000256" key="5">
    <source>
        <dbReference type="ARBA" id="ARBA00022438"/>
    </source>
</evidence>
<dbReference type="SUPFAM" id="SSF53187">
    <property type="entry name" value="Zn-dependent exopeptidases"/>
    <property type="match status" value="1"/>
</dbReference>
<dbReference type="PANTHER" id="PTHR12147:SF57">
    <property type="entry name" value="PEPTIDE HYDROLASE"/>
    <property type="match status" value="1"/>
</dbReference>
<evidence type="ECO:0000256" key="6">
    <source>
        <dbReference type="ARBA" id="ARBA00022525"/>
    </source>
</evidence>
<dbReference type="GO" id="GO:0006508">
    <property type="term" value="P:proteolysis"/>
    <property type="evidence" value="ECO:0007669"/>
    <property type="project" value="UniProtKB-KW"/>
</dbReference>
<dbReference type="Gene3D" id="3.40.630.10">
    <property type="entry name" value="Zn peptidases"/>
    <property type="match status" value="1"/>
</dbReference>
<keyword evidence="7 14" id="KW-0645">Protease</keyword>
<dbReference type="GeneID" id="89972106"/>
<proteinExistence type="inferred from homology"/>
<evidence type="ECO:0000256" key="1">
    <source>
        <dbReference type="ARBA" id="ARBA00001947"/>
    </source>
</evidence>